<dbReference type="RefSeq" id="WP_114841055.1">
    <property type="nucleotide sequence ID" value="NZ_CP031219.1"/>
</dbReference>
<keyword evidence="3" id="KW-0456">Lyase</keyword>
<dbReference type="EMBL" id="NXID01000037">
    <property type="protein sequence ID" value="RXK15138.1"/>
    <property type="molecule type" value="Genomic_DNA"/>
</dbReference>
<comment type="caution">
    <text evidence="6">The sequence shown here is derived from an EMBL/GenBank/DDBJ whole genome shotgun (WGS) entry which is preliminary data.</text>
</comment>
<evidence type="ECO:0000313" key="6">
    <source>
        <dbReference type="EMBL" id="RXK15138.1"/>
    </source>
</evidence>
<accession>A0AAX2AGI8</accession>
<dbReference type="InterPro" id="IPR003817">
    <property type="entry name" value="PS_Dcarbxylase"/>
</dbReference>
<keyword evidence="5" id="KW-0812">Transmembrane</keyword>
<keyword evidence="4" id="KW-0670">Pyruvate</keyword>
<evidence type="ECO:0000313" key="7">
    <source>
        <dbReference type="Proteomes" id="UP000290092"/>
    </source>
</evidence>
<evidence type="ECO:0000256" key="2">
    <source>
        <dbReference type="ARBA" id="ARBA00023145"/>
    </source>
</evidence>
<evidence type="ECO:0000256" key="3">
    <source>
        <dbReference type="ARBA" id="ARBA00023239"/>
    </source>
</evidence>
<evidence type="ECO:0000256" key="5">
    <source>
        <dbReference type="SAM" id="Phobius"/>
    </source>
</evidence>
<keyword evidence="1" id="KW-0210">Decarboxylase</keyword>
<sequence length="194" mass="22577">MFDKYILKQGQKVVFSLFAFAIFFGLIDFEFISTLLFLIFILSLYIFRNKKIKVDNDALFISPVSGRIEAIDFNDTHKFIYINVSLFDESFFISPETSQIEVIEHRKGLNLSFDDRKSKDLNEKLHLKTENSQLELISSFSTNNISTLPQKNYQIGQFITLFTQGEVIIKIKKDFNLDLKIADRLKIGQVLLKK</sequence>
<evidence type="ECO:0000256" key="1">
    <source>
        <dbReference type="ARBA" id="ARBA00022793"/>
    </source>
</evidence>
<dbReference type="AlphaFoldDB" id="A0AAX2AGI8"/>
<evidence type="ECO:0000256" key="4">
    <source>
        <dbReference type="ARBA" id="ARBA00023317"/>
    </source>
</evidence>
<dbReference type="KEGG" id="amyt:AMYT_0566"/>
<dbReference type="Pfam" id="PF02666">
    <property type="entry name" value="PS_Dcarbxylase"/>
    <property type="match status" value="1"/>
</dbReference>
<proteinExistence type="predicted"/>
<keyword evidence="2" id="KW-0865">Zymogen</keyword>
<dbReference type="Proteomes" id="UP000290092">
    <property type="component" value="Unassembled WGS sequence"/>
</dbReference>
<feature type="transmembrane region" description="Helical" evidence="5">
    <location>
        <begin position="20"/>
        <end position="47"/>
    </location>
</feature>
<keyword evidence="5" id="KW-0472">Membrane</keyword>
<keyword evidence="7" id="KW-1185">Reference proteome</keyword>
<organism evidence="6 7">
    <name type="scientific">Malaciobacter mytili LMG 24559</name>
    <dbReference type="NCBI Taxonomy" id="1032238"/>
    <lineage>
        <taxon>Bacteria</taxon>
        <taxon>Pseudomonadati</taxon>
        <taxon>Campylobacterota</taxon>
        <taxon>Epsilonproteobacteria</taxon>
        <taxon>Campylobacterales</taxon>
        <taxon>Arcobacteraceae</taxon>
        <taxon>Malaciobacter</taxon>
    </lineage>
</organism>
<reference evidence="6 7" key="1">
    <citation type="submission" date="2017-09" db="EMBL/GenBank/DDBJ databases">
        <title>Genomics of the genus Arcobacter.</title>
        <authorList>
            <person name="Perez-Cataluna A."/>
            <person name="Figueras M.J."/>
            <person name="Salas-Masso N."/>
        </authorList>
    </citation>
    <scope>NUCLEOTIDE SEQUENCE [LARGE SCALE GENOMIC DNA]</scope>
    <source>
        <strain evidence="6 7">CECT 7386</strain>
    </source>
</reference>
<name>A0AAX2AGI8_9BACT</name>
<gene>
    <name evidence="6" type="ORF">CP985_10005</name>
</gene>
<evidence type="ECO:0008006" key="8">
    <source>
        <dbReference type="Google" id="ProtNLM"/>
    </source>
</evidence>
<keyword evidence="5" id="KW-1133">Transmembrane helix</keyword>
<protein>
    <recommendedName>
        <fullName evidence="8">Phosphatidylserine decarboxylase</fullName>
    </recommendedName>
</protein>